<protein>
    <submittedName>
        <fullName evidence="3">NAD(P)-dependent oxidoreductase</fullName>
    </submittedName>
</protein>
<dbReference type="PANTHER" id="PTHR43355">
    <property type="entry name" value="FLAVIN REDUCTASE (NADPH)"/>
    <property type="match status" value="1"/>
</dbReference>
<dbReference type="RefSeq" id="WP_380838213.1">
    <property type="nucleotide sequence ID" value="NZ_JBHSFP010000003.1"/>
</dbReference>
<dbReference type="Pfam" id="PF13460">
    <property type="entry name" value="NAD_binding_10"/>
    <property type="match status" value="1"/>
</dbReference>
<keyword evidence="4" id="KW-1185">Reference proteome</keyword>
<evidence type="ECO:0000256" key="1">
    <source>
        <dbReference type="SAM" id="MobiDB-lite"/>
    </source>
</evidence>
<reference evidence="4" key="1">
    <citation type="journal article" date="2019" name="Int. J. Syst. Evol. Microbiol.">
        <title>The Global Catalogue of Microorganisms (GCM) 10K type strain sequencing project: providing services to taxonomists for standard genome sequencing and annotation.</title>
        <authorList>
            <consortium name="The Broad Institute Genomics Platform"/>
            <consortium name="The Broad Institute Genome Sequencing Center for Infectious Disease"/>
            <person name="Wu L."/>
            <person name="Ma J."/>
        </authorList>
    </citation>
    <scope>NUCLEOTIDE SEQUENCE [LARGE SCALE GENOMIC DNA]</scope>
    <source>
        <strain evidence="4">CGMCC 4.7132</strain>
    </source>
</reference>
<accession>A0ABV9CBC2</accession>
<evidence type="ECO:0000259" key="2">
    <source>
        <dbReference type="Pfam" id="PF13460"/>
    </source>
</evidence>
<dbReference type="Gene3D" id="3.40.50.720">
    <property type="entry name" value="NAD(P)-binding Rossmann-like Domain"/>
    <property type="match status" value="1"/>
</dbReference>
<proteinExistence type="predicted"/>
<dbReference type="Proteomes" id="UP001596004">
    <property type="component" value="Unassembled WGS sequence"/>
</dbReference>
<dbReference type="PANTHER" id="PTHR43355:SF2">
    <property type="entry name" value="FLAVIN REDUCTASE (NADPH)"/>
    <property type="match status" value="1"/>
</dbReference>
<dbReference type="InterPro" id="IPR016040">
    <property type="entry name" value="NAD(P)-bd_dom"/>
</dbReference>
<gene>
    <name evidence="3" type="ORF">ACFO60_06490</name>
</gene>
<feature type="domain" description="NAD(P)-binding" evidence="2">
    <location>
        <begin position="8"/>
        <end position="208"/>
    </location>
</feature>
<dbReference type="InterPro" id="IPR051606">
    <property type="entry name" value="Polyketide_Oxido-like"/>
</dbReference>
<dbReference type="SUPFAM" id="SSF51735">
    <property type="entry name" value="NAD(P)-binding Rossmann-fold domains"/>
    <property type="match status" value="1"/>
</dbReference>
<evidence type="ECO:0000313" key="4">
    <source>
        <dbReference type="Proteomes" id="UP001596004"/>
    </source>
</evidence>
<name>A0ABV9CBC2_9ACTN</name>
<feature type="region of interest" description="Disordered" evidence="1">
    <location>
        <begin position="216"/>
        <end position="244"/>
    </location>
</feature>
<evidence type="ECO:0000313" key="3">
    <source>
        <dbReference type="EMBL" id="MFC4530403.1"/>
    </source>
</evidence>
<dbReference type="InterPro" id="IPR036291">
    <property type="entry name" value="NAD(P)-bd_dom_sf"/>
</dbReference>
<organism evidence="3 4">
    <name type="scientific">Sphaerisporangium dianthi</name>
    <dbReference type="NCBI Taxonomy" id="1436120"/>
    <lineage>
        <taxon>Bacteria</taxon>
        <taxon>Bacillati</taxon>
        <taxon>Actinomycetota</taxon>
        <taxon>Actinomycetes</taxon>
        <taxon>Streptosporangiales</taxon>
        <taxon>Streptosporangiaceae</taxon>
        <taxon>Sphaerisporangium</taxon>
    </lineage>
</organism>
<dbReference type="EMBL" id="JBHSFP010000003">
    <property type="protein sequence ID" value="MFC4530403.1"/>
    <property type="molecule type" value="Genomic_DNA"/>
</dbReference>
<comment type="caution">
    <text evidence="3">The sequence shown here is derived from an EMBL/GenBank/DDBJ whole genome shotgun (WGS) entry which is preliminary data.</text>
</comment>
<sequence length="244" mass="25609">MSGIVIFGAGGRAGRAVTAEALDRGHRVTAVVRDPDKHRDIAADGVRVLRGDITDLQAVSSIVPGHDAAVHAVSPFSGPEQGFDALDPRFFVKAADALLGGLAEARVPRLVLIGLFANLNDAGGRPVMDDPSVFPAEIRPFAVAHTAGLERLRAAKDSPVDWLMLTPPALLDAAGPRTGRYGIGGETAPGPASARLSYADLAVAVIDEIDTPRHRRTRVSVFDRPGDDHVSGRPPHARPAGLQD</sequence>